<organism evidence="1 2">
    <name type="scientific">Fulvivirga kasyanovii</name>
    <dbReference type="NCBI Taxonomy" id="396812"/>
    <lineage>
        <taxon>Bacteria</taxon>
        <taxon>Pseudomonadati</taxon>
        <taxon>Bacteroidota</taxon>
        <taxon>Cytophagia</taxon>
        <taxon>Cytophagales</taxon>
        <taxon>Fulvivirgaceae</taxon>
        <taxon>Fulvivirga</taxon>
    </lineage>
</organism>
<comment type="caution">
    <text evidence="1">The sequence shown here is derived from an EMBL/GenBank/DDBJ whole genome shotgun (WGS) entry which is preliminary data.</text>
</comment>
<gene>
    <name evidence="1" type="ORF">E1163_01265</name>
</gene>
<dbReference type="EMBL" id="SMLW01000238">
    <property type="protein sequence ID" value="MTI23572.1"/>
    <property type="molecule type" value="Genomic_DNA"/>
</dbReference>
<keyword evidence="2" id="KW-1185">Reference proteome</keyword>
<proteinExistence type="predicted"/>
<evidence type="ECO:0000313" key="1">
    <source>
        <dbReference type="EMBL" id="MTI23572.1"/>
    </source>
</evidence>
<dbReference type="Proteomes" id="UP000798808">
    <property type="component" value="Unassembled WGS sequence"/>
</dbReference>
<sequence>MARVYYNKKELLGKPFRSDVVTVGLLHEILTMADPANNQFKQFDLSGAGEERFKTAVLWKGDFYYKYKGQEIYLPHAIIFGDDFSTAFPDEYYFIAQIGSHLDVRRVNAGQGFEWHQTIDASMPHPEDEGFLNKLEHSFLILKQEVEQVKSQEQQKIARRVPISKEKIQECTTLAALCEWTPDECAQLGHWLASQKVEDNEPYTLLGLMEYYCYEPGKNRKLLFMYFDWKEVIKEFVWKLEHILKNNYGITDPIPTGRFTLDSQIYENGVQAHFDQFLQTYQLQLTQVKTEGDDYLFMVHNTAYHKAINLNVNIIGWGTARAHSYGWTL</sequence>
<reference evidence="1 2" key="1">
    <citation type="submission" date="2019-02" db="EMBL/GenBank/DDBJ databases">
        <authorList>
            <person name="Goldberg S.R."/>
            <person name="Haltli B.A."/>
            <person name="Correa H."/>
            <person name="Russell K.G."/>
        </authorList>
    </citation>
    <scope>NUCLEOTIDE SEQUENCE [LARGE SCALE GENOMIC DNA]</scope>
    <source>
        <strain evidence="1 2">JCM 16186</strain>
    </source>
</reference>
<name>A0ABW9RHN4_9BACT</name>
<accession>A0ABW9RHN4</accession>
<dbReference type="RefSeq" id="WP_155168713.1">
    <property type="nucleotide sequence ID" value="NZ_BAAAFL010000003.1"/>
</dbReference>
<evidence type="ECO:0000313" key="2">
    <source>
        <dbReference type="Proteomes" id="UP000798808"/>
    </source>
</evidence>
<protein>
    <submittedName>
        <fullName evidence="1">Uncharacterized protein</fullName>
    </submittedName>
</protein>